<dbReference type="Gene3D" id="1.10.10.60">
    <property type="entry name" value="Homeodomain-like"/>
    <property type="match status" value="1"/>
</dbReference>
<dbReference type="Pfam" id="PF05225">
    <property type="entry name" value="HTH_psq"/>
    <property type="match status" value="1"/>
</dbReference>
<feature type="domain" description="HTH psq-type" evidence="1">
    <location>
        <begin position="1"/>
        <end position="25"/>
    </location>
</feature>
<sequence length="70" mass="7608">SLRQAAKAYGIPRSTLADRYNGVGTRQQAHEFQQLLSAAQECILADWAKVQARRGVPISLSSLADHASDI</sequence>
<feature type="non-terminal residue" evidence="2">
    <location>
        <position position="1"/>
    </location>
</feature>
<dbReference type="GO" id="GO:0003677">
    <property type="term" value="F:DNA binding"/>
    <property type="evidence" value="ECO:0007669"/>
    <property type="project" value="InterPro"/>
</dbReference>
<proteinExistence type="predicted"/>
<evidence type="ECO:0000313" key="2">
    <source>
        <dbReference type="EMBL" id="KIJ99686.1"/>
    </source>
</evidence>
<dbReference type="InterPro" id="IPR007889">
    <property type="entry name" value="HTH_Psq"/>
</dbReference>
<gene>
    <name evidence="2" type="ORF">K443DRAFT_55083</name>
</gene>
<evidence type="ECO:0000313" key="3">
    <source>
        <dbReference type="Proteomes" id="UP000054477"/>
    </source>
</evidence>
<keyword evidence="3" id="KW-1185">Reference proteome</keyword>
<organism evidence="2 3">
    <name type="scientific">Laccaria amethystina LaAM-08-1</name>
    <dbReference type="NCBI Taxonomy" id="1095629"/>
    <lineage>
        <taxon>Eukaryota</taxon>
        <taxon>Fungi</taxon>
        <taxon>Dikarya</taxon>
        <taxon>Basidiomycota</taxon>
        <taxon>Agaricomycotina</taxon>
        <taxon>Agaricomycetes</taxon>
        <taxon>Agaricomycetidae</taxon>
        <taxon>Agaricales</taxon>
        <taxon>Agaricineae</taxon>
        <taxon>Hydnangiaceae</taxon>
        <taxon>Laccaria</taxon>
    </lineage>
</organism>
<name>A0A0C9XPX1_9AGAR</name>
<accession>A0A0C9XPX1</accession>
<dbReference type="AlphaFoldDB" id="A0A0C9XPX1"/>
<dbReference type="OrthoDB" id="3197907at2759"/>
<dbReference type="EMBL" id="KN838642">
    <property type="protein sequence ID" value="KIJ99686.1"/>
    <property type="molecule type" value="Genomic_DNA"/>
</dbReference>
<dbReference type="HOGENOM" id="CLU_2764749_0_0_1"/>
<feature type="non-terminal residue" evidence="2">
    <location>
        <position position="70"/>
    </location>
</feature>
<reference evidence="3" key="2">
    <citation type="submission" date="2015-01" db="EMBL/GenBank/DDBJ databases">
        <title>Evolutionary Origins and Diversification of the Mycorrhizal Mutualists.</title>
        <authorList>
            <consortium name="DOE Joint Genome Institute"/>
            <consortium name="Mycorrhizal Genomics Consortium"/>
            <person name="Kohler A."/>
            <person name="Kuo A."/>
            <person name="Nagy L.G."/>
            <person name="Floudas D."/>
            <person name="Copeland A."/>
            <person name="Barry K.W."/>
            <person name="Cichocki N."/>
            <person name="Veneault-Fourrey C."/>
            <person name="LaButti K."/>
            <person name="Lindquist E.A."/>
            <person name="Lipzen A."/>
            <person name="Lundell T."/>
            <person name="Morin E."/>
            <person name="Murat C."/>
            <person name="Riley R."/>
            <person name="Ohm R."/>
            <person name="Sun H."/>
            <person name="Tunlid A."/>
            <person name="Henrissat B."/>
            <person name="Grigoriev I.V."/>
            <person name="Hibbett D.S."/>
            <person name="Martin F."/>
        </authorList>
    </citation>
    <scope>NUCLEOTIDE SEQUENCE [LARGE SCALE GENOMIC DNA]</scope>
    <source>
        <strain evidence="3">LaAM-08-1</strain>
    </source>
</reference>
<reference evidence="2 3" key="1">
    <citation type="submission" date="2014-04" db="EMBL/GenBank/DDBJ databases">
        <authorList>
            <consortium name="DOE Joint Genome Institute"/>
            <person name="Kuo A."/>
            <person name="Kohler A."/>
            <person name="Nagy L.G."/>
            <person name="Floudas D."/>
            <person name="Copeland A."/>
            <person name="Barry K.W."/>
            <person name="Cichocki N."/>
            <person name="Veneault-Fourrey C."/>
            <person name="LaButti K."/>
            <person name="Lindquist E.A."/>
            <person name="Lipzen A."/>
            <person name="Lundell T."/>
            <person name="Morin E."/>
            <person name="Murat C."/>
            <person name="Sun H."/>
            <person name="Tunlid A."/>
            <person name="Henrissat B."/>
            <person name="Grigoriev I.V."/>
            <person name="Hibbett D.S."/>
            <person name="Martin F."/>
            <person name="Nordberg H.P."/>
            <person name="Cantor M.N."/>
            <person name="Hua S.X."/>
        </authorList>
    </citation>
    <scope>NUCLEOTIDE SEQUENCE [LARGE SCALE GENOMIC DNA]</scope>
    <source>
        <strain evidence="2 3">LaAM-08-1</strain>
    </source>
</reference>
<protein>
    <recommendedName>
        <fullName evidence="1">HTH psq-type domain-containing protein</fullName>
    </recommendedName>
</protein>
<evidence type="ECO:0000259" key="1">
    <source>
        <dbReference type="Pfam" id="PF05225"/>
    </source>
</evidence>
<dbReference type="InterPro" id="IPR009057">
    <property type="entry name" value="Homeodomain-like_sf"/>
</dbReference>
<dbReference type="SUPFAM" id="SSF46689">
    <property type="entry name" value="Homeodomain-like"/>
    <property type="match status" value="1"/>
</dbReference>
<dbReference type="Proteomes" id="UP000054477">
    <property type="component" value="Unassembled WGS sequence"/>
</dbReference>